<feature type="non-terminal residue" evidence="1">
    <location>
        <position position="1"/>
    </location>
</feature>
<proteinExistence type="predicted"/>
<protein>
    <submittedName>
        <fullName evidence="1">Uncharacterized protein</fullName>
    </submittedName>
</protein>
<name>X1AID4_9ZZZZ</name>
<organism evidence="1">
    <name type="scientific">marine sediment metagenome</name>
    <dbReference type="NCBI Taxonomy" id="412755"/>
    <lineage>
        <taxon>unclassified sequences</taxon>
        <taxon>metagenomes</taxon>
        <taxon>ecological metagenomes</taxon>
    </lineage>
</organism>
<sequence>LLFDFTKQGAFDGALEDFHGNWSDWINLCLEDYFTVGLKFLYLFSEALHHLGLLPLKASVRSWDMGWYLGRVLGMSSVPRSHTQVSI</sequence>
<comment type="caution">
    <text evidence="1">The sequence shown here is derived from an EMBL/GenBank/DDBJ whole genome shotgun (WGS) entry which is preliminary data.</text>
</comment>
<accession>X1AID4</accession>
<reference evidence="1" key="1">
    <citation type="journal article" date="2014" name="Front. Microbiol.">
        <title>High frequency of phylogenetically diverse reductive dehalogenase-homologous genes in deep subseafloor sedimentary metagenomes.</title>
        <authorList>
            <person name="Kawai M."/>
            <person name="Futagami T."/>
            <person name="Toyoda A."/>
            <person name="Takaki Y."/>
            <person name="Nishi S."/>
            <person name="Hori S."/>
            <person name="Arai W."/>
            <person name="Tsubouchi T."/>
            <person name="Morono Y."/>
            <person name="Uchiyama I."/>
            <person name="Ito T."/>
            <person name="Fujiyama A."/>
            <person name="Inagaki F."/>
            <person name="Takami H."/>
        </authorList>
    </citation>
    <scope>NUCLEOTIDE SEQUENCE</scope>
    <source>
        <strain evidence="1">Expedition CK06-06</strain>
    </source>
</reference>
<dbReference type="EMBL" id="BART01013892">
    <property type="protein sequence ID" value="GAG82400.1"/>
    <property type="molecule type" value="Genomic_DNA"/>
</dbReference>
<evidence type="ECO:0000313" key="1">
    <source>
        <dbReference type="EMBL" id="GAG82400.1"/>
    </source>
</evidence>
<dbReference type="AlphaFoldDB" id="X1AID4"/>
<gene>
    <name evidence="1" type="ORF">S01H4_28116</name>
</gene>